<dbReference type="PROSITE" id="PS50082">
    <property type="entry name" value="WD_REPEATS_2"/>
    <property type="match status" value="1"/>
</dbReference>
<dbReference type="AlphaFoldDB" id="A0ABD1N173"/>
<evidence type="ECO:0000313" key="2">
    <source>
        <dbReference type="EMBL" id="KAL2341626.1"/>
    </source>
</evidence>
<dbReference type="Gene3D" id="2.130.10.10">
    <property type="entry name" value="YVTN repeat-like/Quinoprotein amine dehydrogenase"/>
    <property type="match status" value="1"/>
</dbReference>
<dbReference type="Proteomes" id="UP001603857">
    <property type="component" value="Unassembled WGS sequence"/>
</dbReference>
<feature type="repeat" description="WD" evidence="1">
    <location>
        <begin position="46"/>
        <end position="87"/>
    </location>
</feature>
<reference evidence="2 3" key="1">
    <citation type="submission" date="2024-08" db="EMBL/GenBank/DDBJ databases">
        <title>Insights into the chromosomal genome structure of Flemingia macrophylla.</title>
        <authorList>
            <person name="Ding Y."/>
            <person name="Zhao Y."/>
            <person name="Bi W."/>
            <person name="Wu M."/>
            <person name="Zhao G."/>
            <person name="Gong Y."/>
            <person name="Li W."/>
            <person name="Zhang P."/>
        </authorList>
    </citation>
    <scope>NUCLEOTIDE SEQUENCE [LARGE SCALE GENOMIC DNA]</scope>
    <source>
        <strain evidence="2">DYQJB</strain>
        <tissue evidence="2">Leaf</tissue>
    </source>
</reference>
<dbReference type="PROSITE" id="PS50294">
    <property type="entry name" value="WD_REPEATS_REGION"/>
    <property type="match status" value="1"/>
</dbReference>
<accession>A0ABD1N173</accession>
<comment type="caution">
    <text evidence="2">The sequence shown here is derived from an EMBL/GenBank/DDBJ whole genome shotgun (WGS) entry which is preliminary data.</text>
</comment>
<gene>
    <name evidence="2" type="ORF">Fmac_009566</name>
</gene>
<dbReference type="Pfam" id="PF00400">
    <property type="entry name" value="WD40"/>
    <property type="match status" value="1"/>
</dbReference>
<dbReference type="InterPro" id="IPR015943">
    <property type="entry name" value="WD40/YVTN_repeat-like_dom_sf"/>
</dbReference>
<name>A0ABD1N173_9FABA</name>
<protein>
    <submittedName>
        <fullName evidence="2">Uncharacterized protein</fullName>
    </submittedName>
</protein>
<dbReference type="SMART" id="SM00320">
    <property type="entry name" value="WD40"/>
    <property type="match status" value="1"/>
</dbReference>
<keyword evidence="3" id="KW-1185">Reference proteome</keyword>
<evidence type="ECO:0000313" key="3">
    <source>
        <dbReference type="Proteomes" id="UP001603857"/>
    </source>
</evidence>
<dbReference type="InterPro" id="IPR036322">
    <property type="entry name" value="WD40_repeat_dom_sf"/>
</dbReference>
<keyword evidence="1" id="KW-0853">WD repeat</keyword>
<evidence type="ECO:0000256" key="1">
    <source>
        <dbReference type="PROSITE-ProRule" id="PRU00221"/>
    </source>
</evidence>
<sequence length="175" mass="19578">MSISWIAAEQLRDLVGSARVDRVKEAWGMACHDSNLSATTSIGSTLDGDSEPITALTLSPNDTLLFSSSHTRQIRVWDLSTLKVMKVWLCAWCVTLLAGCLLPVELIGRKVQNSLQESPPEAQSEMRPEWPENDEGRLVGVLQMSPEGLARKIDVRSKGKRRWRGDKRRFFTSNP</sequence>
<organism evidence="2 3">
    <name type="scientific">Flemingia macrophylla</name>
    <dbReference type="NCBI Taxonomy" id="520843"/>
    <lineage>
        <taxon>Eukaryota</taxon>
        <taxon>Viridiplantae</taxon>
        <taxon>Streptophyta</taxon>
        <taxon>Embryophyta</taxon>
        <taxon>Tracheophyta</taxon>
        <taxon>Spermatophyta</taxon>
        <taxon>Magnoliopsida</taxon>
        <taxon>eudicotyledons</taxon>
        <taxon>Gunneridae</taxon>
        <taxon>Pentapetalae</taxon>
        <taxon>rosids</taxon>
        <taxon>fabids</taxon>
        <taxon>Fabales</taxon>
        <taxon>Fabaceae</taxon>
        <taxon>Papilionoideae</taxon>
        <taxon>50 kb inversion clade</taxon>
        <taxon>NPAAA clade</taxon>
        <taxon>indigoferoid/millettioid clade</taxon>
        <taxon>Phaseoleae</taxon>
        <taxon>Flemingia</taxon>
    </lineage>
</organism>
<dbReference type="SUPFAM" id="SSF50978">
    <property type="entry name" value="WD40 repeat-like"/>
    <property type="match status" value="1"/>
</dbReference>
<dbReference type="InterPro" id="IPR001680">
    <property type="entry name" value="WD40_rpt"/>
</dbReference>
<proteinExistence type="predicted"/>
<dbReference type="EMBL" id="JBGMDY010000003">
    <property type="protein sequence ID" value="KAL2341626.1"/>
    <property type="molecule type" value="Genomic_DNA"/>
</dbReference>